<dbReference type="OrthoDB" id="9780160at2"/>
<dbReference type="PIRSF" id="PIRSF006603">
    <property type="entry name" value="DinF"/>
    <property type="match status" value="1"/>
</dbReference>
<name>A0A833HPG0_9FIRM</name>
<dbReference type="Pfam" id="PF01554">
    <property type="entry name" value="MatE"/>
    <property type="match status" value="2"/>
</dbReference>
<organism evidence="8 9">
    <name type="scientific">Alkaliphilus serpentinus</name>
    <dbReference type="NCBI Taxonomy" id="1482731"/>
    <lineage>
        <taxon>Bacteria</taxon>
        <taxon>Bacillati</taxon>
        <taxon>Bacillota</taxon>
        <taxon>Clostridia</taxon>
        <taxon>Peptostreptococcales</taxon>
        <taxon>Natronincolaceae</taxon>
        <taxon>Alkaliphilus</taxon>
    </lineage>
</organism>
<feature type="transmembrane region" description="Helical" evidence="7">
    <location>
        <begin position="162"/>
        <end position="183"/>
    </location>
</feature>
<dbReference type="PANTHER" id="PTHR42925:SF2">
    <property type="entry name" value="NA+ DRIVEN MULTIDRUG EFFLUX PUMP"/>
    <property type="match status" value="1"/>
</dbReference>
<feature type="transmembrane region" description="Helical" evidence="7">
    <location>
        <begin position="324"/>
        <end position="345"/>
    </location>
</feature>
<feature type="transmembrane region" description="Helical" evidence="7">
    <location>
        <begin position="234"/>
        <end position="254"/>
    </location>
</feature>
<evidence type="ECO:0000256" key="3">
    <source>
        <dbReference type="ARBA" id="ARBA00022475"/>
    </source>
</evidence>
<feature type="transmembrane region" description="Helical" evidence="7">
    <location>
        <begin position="283"/>
        <end position="303"/>
    </location>
</feature>
<protein>
    <submittedName>
        <fullName evidence="8">MATE family efflux transporter</fullName>
    </submittedName>
</protein>
<dbReference type="AlphaFoldDB" id="A0A833HPG0"/>
<evidence type="ECO:0000256" key="7">
    <source>
        <dbReference type="SAM" id="Phobius"/>
    </source>
</evidence>
<dbReference type="GO" id="GO:0015297">
    <property type="term" value="F:antiporter activity"/>
    <property type="evidence" value="ECO:0007669"/>
    <property type="project" value="InterPro"/>
</dbReference>
<dbReference type="Proteomes" id="UP000465601">
    <property type="component" value="Unassembled WGS sequence"/>
</dbReference>
<dbReference type="RefSeq" id="WP_151865517.1">
    <property type="nucleotide sequence ID" value="NZ_WBZB01000016.1"/>
</dbReference>
<evidence type="ECO:0000256" key="4">
    <source>
        <dbReference type="ARBA" id="ARBA00022692"/>
    </source>
</evidence>
<proteinExistence type="predicted"/>
<gene>
    <name evidence="8" type="ORF">F8153_06245</name>
</gene>
<feature type="transmembrane region" description="Helical" evidence="7">
    <location>
        <begin position="357"/>
        <end position="378"/>
    </location>
</feature>
<evidence type="ECO:0000256" key="2">
    <source>
        <dbReference type="ARBA" id="ARBA00022448"/>
    </source>
</evidence>
<feature type="transmembrane region" description="Helical" evidence="7">
    <location>
        <begin position="390"/>
        <end position="409"/>
    </location>
</feature>
<feature type="transmembrane region" description="Helical" evidence="7">
    <location>
        <begin position="415"/>
        <end position="438"/>
    </location>
</feature>
<dbReference type="PANTHER" id="PTHR42925">
    <property type="entry name" value="MULTIDRUG AND TOXIN EFFLUX PROTEIN MATE FAMILY"/>
    <property type="match status" value="1"/>
</dbReference>
<dbReference type="InterPro" id="IPR002528">
    <property type="entry name" value="MATE_fam"/>
</dbReference>
<keyword evidence="4 7" id="KW-0812">Transmembrane</keyword>
<feature type="transmembrane region" description="Helical" evidence="7">
    <location>
        <begin position="130"/>
        <end position="150"/>
    </location>
</feature>
<dbReference type="InterPro" id="IPR048279">
    <property type="entry name" value="MdtK-like"/>
</dbReference>
<dbReference type="GO" id="GO:0042910">
    <property type="term" value="F:xenobiotic transmembrane transporter activity"/>
    <property type="evidence" value="ECO:0007669"/>
    <property type="project" value="InterPro"/>
</dbReference>
<evidence type="ECO:0000256" key="1">
    <source>
        <dbReference type="ARBA" id="ARBA00004651"/>
    </source>
</evidence>
<keyword evidence="5 7" id="KW-1133">Transmembrane helix</keyword>
<feature type="transmembrane region" description="Helical" evidence="7">
    <location>
        <begin position="89"/>
        <end position="110"/>
    </location>
</feature>
<evidence type="ECO:0000313" key="9">
    <source>
        <dbReference type="Proteomes" id="UP000465601"/>
    </source>
</evidence>
<keyword evidence="2" id="KW-0813">Transport</keyword>
<keyword evidence="9" id="KW-1185">Reference proteome</keyword>
<dbReference type="InterPro" id="IPR047135">
    <property type="entry name" value="YsiQ"/>
</dbReference>
<dbReference type="NCBIfam" id="TIGR00797">
    <property type="entry name" value="matE"/>
    <property type="match status" value="1"/>
</dbReference>
<dbReference type="GO" id="GO:0005886">
    <property type="term" value="C:plasma membrane"/>
    <property type="evidence" value="ECO:0007669"/>
    <property type="project" value="UniProtKB-SubCell"/>
</dbReference>
<evidence type="ECO:0000256" key="5">
    <source>
        <dbReference type="ARBA" id="ARBA00022989"/>
    </source>
</evidence>
<comment type="caution">
    <text evidence="8">The sequence shown here is derived from an EMBL/GenBank/DDBJ whole genome shotgun (WGS) entry which is preliminary data.</text>
</comment>
<reference evidence="8 9" key="1">
    <citation type="submission" date="2019-10" db="EMBL/GenBank/DDBJ databases">
        <title>Alkaliphilus serpentinus sp. nov. and Alkaliphilus pronyensis sp. nov., two novel anaerobic alkaliphilic species isolated from the serpentinized-hosted hydrothermal field of the Prony Bay (New Caledonia).</title>
        <authorList>
            <person name="Postec A."/>
        </authorList>
    </citation>
    <scope>NUCLEOTIDE SEQUENCE [LARGE SCALE GENOMIC DNA]</scope>
    <source>
        <strain evidence="8 9">LacT</strain>
    </source>
</reference>
<feature type="transmembrane region" description="Helical" evidence="7">
    <location>
        <begin position="189"/>
        <end position="214"/>
    </location>
</feature>
<comment type="subcellular location">
    <subcellularLocation>
        <location evidence="1">Cell membrane</location>
        <topology evidence="1">Multi-pass membrane protein</topology>
    </subcellularLocation>
</comment>
<evidence type="ECO:0000313" key="8">
    <source>
        <dbReference type="EMBL" id="KAB3530706.1"/>
    </source>
</evidence>
<keyword evidence="6 7" id="KW-0472">Membrane</keyword>
<dbReference type="EMBL" id="WBZB01000016">
    <property type="protein sequence ID" value="KAB3530706.1"/>
    <property type="molecule type" value="Genomic_DNA"/>
</dbReference>
<evidence type="ECO:0000256" key="6">
    <source>
        <dbReference type="ARBA" id="ARBA00023136"/>
    </source>
</evidence>
<keyword evidence="3" id="KW-1003">Cell membrane</keyword>
<dbReference type="CDD" id="cd13134">
    <property type="entry name" value="MATE_like_8"/>
    <property type="match status" value="1"/>
</dbReference>
<feature type="transmembrane region" description="Helical" evidence="7">
    <location>
        <begin position="54"/>
        <end position="77"/>
    </location>
</feature>
<accession>A0A833HPG0</accession>
<sequence>MNFKDRGFYIKLLAIALPIALQNLISSSLNMVDTLMIGRLGEIEIASVGLANQFFFLFVLLLFGINSGVSIFTSQFWGKGDTSNIRKVLSLAIILGGGLSAAFAAGALFFPQLILRIFTNDAEVIKLGASYLRIVSVSYIFTAFSFAFSFTLRSIGNAKLTMFVSTISLLTNTLLNYLFIFGFGNIPSMGVAGAAIATLISRAIEMLLIIFYVYNYQKELAIRRLKDFKHSKTFVIRILNTTIPVILNEGFWALGMTMYSISYARISTEAIAAVQITNTVQSIFMVVSMGLGNACAIMIGNVIGAKEETKAIEYAGRFSVLGTLAGFVIGILMFIASPLIIGFFNISPQVQFNAQRILYIIAFFMAFKFFNTLLIIGILRSGGDTKFSMFLEMGSVWLYGVPMAFIGAHVLKLPIYWVIALVSFEEIIKGIVGIYRVLSKKWVKNVIETM</sequence>